<feature type="transmembrane region" description="Helical" evidence="5">
    <location>
        <begin position="192"/>
        <end position="214"/>
    </location>
</feature>
<dbReference type="InterPro" id="IPR037185">
    <property type="entry name" value="EmrE-like"/>
</dbReference>
<evidence type="ECO:0000256" key="1">
    <source>
        <dbReference type="ARBA" id="ARBA00004141"/>
    </source>
</evidence>
<feature type="transmembrane region" description="Helical" evidence="5">
    <location>
        <begin position="20"/>
        <end position="39"/>
    </location>
</feature>
<feature type="transmembrane region" description="Helical" evidence="5">
    <location>
        <begin position="157"/>
        <end position="180"/>
    </location>
</feature>
<comment type="subcellular location">
    <subcellularLocation>
        <location evidence="1">Membrane</location>
        <topology evidence="1">Multi-pass membrane protein</topology>
    </subcellularLocation>
</comment>
<feature type="transmembrane region" description="Helical" evidence="5">
    <location>
        <begin position="82"/>
        <end position="100"/>
    </location>
</feature>
<dbReference type="InterPro" id="IPR000620">
    <property type="entry name" value="EamA_dom"/>
</dbReference>
<evidence type="ECO:0000313" key="8">
    <source>
        <dbReference type="Proteomes" id="UP001321749"/>
    </source>
</evidence>
<keyword evidence="2 5" id="KW-0812">Transmembrane</keyword>
<evidence type="ECO:0000313" key="7">
    <source>
        <dbReference type="EMBL" id="KAK4457581.1"/>
    </source>
</evidence>
<protein>
    <recommendedName>
        <fullName evidence="6">EamA domain-containing protein</fullName>
    </recommendedName>
</protein>
<name>A0AAV9HEQ5_9PEZI</name>
<feature type="domain" description="EamA" evidence="6">
    <location>
        <begin position="158"/>
        <end position="298"/>
    </location>
</feature>
<keyword evidence="4 5" id="KW-0472">Membrane</keyword>
<reference evidence="7" key="2">
    <citation type="submission" date="2023-06" db="EMBL/GenBank/DDBJ databases">
        <authorList>
            <consortium name="Lawrence Berkeley National Laboratory"/>
            <person name="Mondo S.J."/>
            <person name="Hensen N."/>
            <person name="Bonometti L."/>
            <person name="Westerberg I."/>
            <person name="Brannstrom I.O."/>
            <person name="Guillou S."/>
            <person name="Cros-Aarteil S."/>
            <person name="Calhoun S."/>
            <person name="Haridas S."/>
            <person name="Kuo A."/>
            <person name="Pangilinan J."/>
            <person name="Riley R."/>
            <person name="Labutti K."/>
            <person name="Andreopoulos B."/>
            <person name="Lipzen A."/>
            <person name="Chen C."/>
            <person name="Yanf M."/>
            <person name="Daum C."/>
            <person name="Ng V."/>
            <person name="Clum A."/>
            <person name="Steindorff A."/>
            <person name="Ohm R."/>
            <person name="Martin F."/>
            <person name="Silar P."/>
            <person name="Natvig D."/>
            <person name="Lalanne C."/>
            <person name="Gautier V."/>
            <person name="Ament-Velasquez S.L."/>
            <person name="Kruys A."/>
            <person name="Hutchinson M.I."/>
            <person name="Powell A.J."/>
            <person name="Barry K."/>
            <person name="Miller A.N."/>
            <person name="Grigoriev I.V."/>
            <person name="Debuchy R."/>
            <person name="Gladieux P."/>
            <person name="Thoren M.H."/>
            <person name="Johannesson H."/>
        </authorList>
    </citation>
    <scope>NUCLEOTIDE SEQUENCE</scope>
    <source>
        <strain evidence="7">PSN324</strain>
    </source>
</reference>
<dbReference type="SUPFAM" id="SSF103481">
    <property type="entry name" value="Multidrug resistance efflux transporter EmrE"/>
    <property type="match status" value="2"/>
</dbReference>
<evidence type="ECO:0000256" key="3">
    <source>
        <dbReference type="ARBA" id="ARBA00022989"/>
    </source>
</evidence>
<reference evidence="7" key="1">
    <citation type="journal article" date="2023" name="Mol. Phylogenet. Evol.">
        <title>Genome-scale phylogeny and comparative genomics of the fungal order Sordariales.</title>
        <authorList>
            <person name="Hensen N."/>
            <person name="Bonometti L."/>
            <person name="Westerberg I."/>
            <person name="Brannstrom I.O."/>
            <person name="Guillou S."/>
            <person name="Cros-Aarteil S."/>
            <person name="Calhoun S."/>
            <person name="Haridas S."/>
            <person name="Kuo A."/>
            <person name="Mondo S."/>
            <person name="Pangilinan J."/>
            <person name="Riley R."/>
            <person name="LaButti K."/>
            <person name="Andreopoulos B."/>
            <person name="Lipzen A."/>
            <person name="Chen C."/>
            <person name="Yan M."/>
            <person name="Daum C."/>
            <person name="Ng V."/>
            <person name="Clum A."/>
            <person name="Steindorff A."/>
            <person name="Ohm R.A."/>
            <person name="Martin F."/>
            <person name="Silar P."/>
            <person name="Natvig D.O."/>
            <person name="Lalanne C."/>
            <person name="Gautier V."/>
            <person name="Ament-Velasquez S.L."/>
            <person name="Kruys A."/>
            <person name="Hutchinson M.I."/>
            <person name="Powell A.J."/>
            <person name="Barry K."/>
            <person name="Miller A.N."/>
            <person name="Grigoriev I.V."/>
            <person name="Debuchy R."/>
            <person name="Gladieux P."/>
            <person name="Hiltunen Thoren M."/>
            <person name="Johannesson H."/>
        </authorList>
    </citation>
    <scope>NUCLEOTIDE SEQUENCE</scope>
    <source>
        <strain evidence="7">PSN324</strain>
    </source>
</reference>
<dbReference type="Proteomes" id="UP001321749">
    <property type="component" value="Unassembled WGS sequence"/>
</dbReference>
<dbReference type="Pfam" id="PF00892">
    <property type="entry name" value="EamA"/>
    <property type="match status" value="2"/>
</dbReference>
<keyword evidence="8" id="KW-1185">Reference proteome</keyword>
<evidence type="ECO:0000256" key="2">
    <source>
        <dbReference type="ARBA" id="ARBA00022692"/>
    </source>
</evidence>
<feature type="transmembrane region" description="Helical" evidence="5">
    <location>
        <begin position="51"/>
        <end position="70"/>
    </location>
</feature>
<dbReference type="PANTHER" id="PTHR22911">
    <property type="entry name" value="ACYL-MALONYL CONDENSING ENZYME-RELATED"/>
    <property type="match status" value="1"/>
</dbReference>
<evidence type="ECO:0000256" key="5">
    <source>
        <dbReference type="SAM" id="Phobius"/>
    </source>
</evidence>
<accession>A0AAV9HEQ5</accession>
<evidence type="ECO:0000259" key="6">
    <source>
        <dbReference type="Pfam" id="PF00892"/>
    </source>
</evidence>
<proteinExistence type="predicted"/>
<dbReference type="EMBL" id="MU865107">
    <property type="protein sequence ID" value="KAK4457581.1"/>
    <property type="molecule type" value="Genomic_DNA"/>
</dbReference>
<dbReference type="AlphaFoldDB" id="A0AAV9HEQ5"/>
<dbReference type="GO" id="GO:0016020">
    <property type="term" value="C:membrane"/>
    <property type="evidence" value="ECO:0007669"/>
    <property type="project" value="UniProtKB-SubCell"/>
</dbReference>
<comment type="caution">
    <text evidence="7">The sequence shown here is derived from an EMBL/GenBank/DDBJ whole genome shotgun (WGS) entry which is preliminary data.</text>
</comment>
<feature type="domain" description="EamA" evidence="6">
    <location>
        <begin position="14"/>
        <end position="123"/>
    </location>
</feature>
<feature type="transmembrane region" description="Helical" evidence="5">
    <location>
        <begin position="283"/>
        <end position="301"/>
    </location>
</feature>
<organism evidence="7 8">
    <name type="scientific">Cladorrhinum samala</name>
    <dbReference type="NCBI Taxonomy" id="585594"/>
    <lineage>
        <taxon>Eukaryota</taxon>
        <taxon>Fungi</taxon>
        <taxon>Dikarya</taxon>
        <taxon>Ascomycota</taxon>
        <taxon>Pezizomycotina</taxon>
        <taxon>Sordariomycetes</taxon>
        <taxon>Sordariomycetidae</taxon>
        <taxon>Sordariales</taxon>
        <taxon>Podosporaceae</taxon>
        <taxon>Cladorrhinum</taxon>
    </lineage>
</organism>
<feature type="transmembrane region" description="Helical" evidence="5">
    <location>
        <begin position="112"/>
        <end position="130"/>
    </location>
</feature>
<dbReference type="PANTHER" id="PTHR22911:SF6">
    <property type="entry name" value="SOLUTE CARRIER FAMILY 35 MEMBER G1"/>
    <property type="match status" value="1"/>
</dbReference>
<feature type="transmembrane region" description="Helical" evidence="5">
    <location>
        <begin position="226"/>
        <end position="246"/>
    </location>
</feature>
<keyword evidence="3 5" id="KW-1133">Transmembrane helix</keyword>
<evidence type="ECO:0000256" key="4">
    <source>
        <dbReference type="ARBA" id="ARBA00023136"/>
    </source>
</evidence>
<sequence>MNLNARLLELDGDGMHPFQILFARMSMTTLFSCIYMYWTSVPHFPLGPKEVRGLLAVRGFSGFFGIYGMWYSMMYLPLAEATVITFLAPSVAGYICHLLLKDPFTRKEQIASFIALFGVVLIARPTSLFSSSSSSSSSTQAKSGNDDDEMITPAQRLFAIFVALIGVLGAAGAFTTIRWIGKRCHALITVNYFSVWSTVVSILALLLCPILGIGQPDIRFALPESAYQWMLLLSLGLCGFVMQFMLTAGIGGEKSNRATAMVYTHMIFAAGFDRWVFGHHMGIVSLLGCGLILGGAMWAALGKKVAVVKTEEGGARDVESLDDGEEGVPMLASMLAGEEGQEEGVVELEMNPGRGR</sequence>
<gene>
    <name evidence="7" type="ORF">QBC42DRAFT_278785</name>
</gene>